<accession>A0ABU9DAC3</accession>
<proteinExistence type="inferred from homology"/>
<keyword evidence="5 12" id="KW-0547">Nucleotide-binding</keyword>
<evidence type="ECO:0000259" key="16">
    <source>
        <dbReference type="Pfam" id="PF08264"/>
    </source>
</evidence>
<comment type="cofactor">
    <cofactor evidence="12">
        <name>Zn(2+)</name>
        <dbReference type="ChEBI" id="CHEBI:29105"/>
    </cofactor>
    <text evidence="12">Binds 1 zinc ion per subunit.</text>
</comment>
<gene>
    <name evidence="12 17" type="primary">ileS</name>
    <name evidence="17" type="ORF">WOB96_11975</name>
</gene>
<dbReference type="InterPro" id="IPR009008">
    <property type="entry name" value="Val/Leu/Ile-tRNA-synth_edit"/>
</dbReference>
<dbReference type="InterPro" id="IPR002300">
    <property type="entry name" value="aa-tRNA-synth_Ia"/>
</dbReference>
<dbReference type="PANTHER" id="PTHR42765">
    <property type="entry name" value="SOLEUCYL-TRNA SYNTHETASE"/>
    <property type="match status" value="1"/>
</dbReference>
<dbReference type="InterPro" id="IPR014729">
    <property type="entry name" value="Rossmann-like_a/b/a_fold"/>
</dbReference>
<evidence type="ECO:0000256" key="10">
    <source>
        <dbReference type="ARBA" id="ARBA00025217"/>
    </source>
</evidence>
<keyword evidence="4 12" id="KW-0479">Metal-binding</keyword>
<dbReference type="InterPro" id="IPR010663">
    <property type="entry name" value="Znf_FPG/IleRS"/>
</dbReference>
<protein>
    <recommendedName>
        <fullName evidence="12">Isoleucine--tRNA ligase</fullName>
        <ecNumber evidence="12">6.1.1.5</ecNumber>
    </recommendedName>
    <alternativeName>
        <fullName evidence="12">Isoleucyl-tRNA synthetase</fullName>
        <shortName evidence="12">IleRS</shortName>
    </alternativeName>
</protein>
<dbReference type="InterPro" id="IPR050081">
    <property type="entry name" value="Ile-tRNA_ligase"/>
</dbReference>
<dbReference type="Gene3D" id="3.90.740.10">
    <property type="entry name" value="Valyl/Leucyl/Isoleucyl-tRNA synthetase, editing domain"/>
    <property type="match status" value="1"/>
</dbReference>
<keyword evidence="3 12" id="KW-0436">Ligase</keyword>
<evidence type="ECO:0000256" key="2">
    <source>
        <dbReference type="ARBA" id="ARBA00022490"/>
    </source>
</evidence>
<feature type="short sequence motif" description="'KMSKS' region" evidence="12">
    <location>
        <begin position="604"/>
        <end position="608"/>
    </location>
</feature>
<dbReference type="RefSeq" id="WP_341371531.1">
    <property type="nucleotide sequence ID" value="NZ_JBBPCO010000012.1"/>
</dbReference>
<feature type="binding site" evidence="12">
    <location>
        <position position="563"/>
    </location>
    <ligand>
        <name>L-isoleucyl-5'-AMP</name>
        <dbReference type="ChEBI" id="CHEBI:178002"/>
    </ligand>
</feature>
<dbReference type="EC" id="6.1.1.5" evidence="12"/>
<dbReference type="Gene3D" id="1.10.730.20">
    <property type="match status" value="1"/>
</dbReference>
<comment type="similarity">
    <text evidence="1 12">Belongs to the class-I aminoacyl-tRNA synthetase family. IleS type 1 subfamily.</text>
</comment>
<keyword evidence="6 12" id="KW-0862">Zinc</keyword>
<dbReference type="HAMAP" id="MF_02002">
    <property type="entry name" value="Ile_tRNA_synth_type1"/>
    <property type="match status" value="1"/>
</dbReference>
<dbReference type="Pfam" id="PF06827">
    <property type="entry name" value="zf-FPG_IleRS"/>
    <property type="match status" value="1"/>
</dbReference>
<feature type="binding site" evidence="12">
    <location>
        <position position="607"/>
    </location>
    <ligand>
        <name>ATP</name>
        <dbReference type="ChEBI" id="CHEBI:30616"/>
    </ligand>
</feature>
<dbReference type="PANTHER" id="PTHR42765:SF1">
    <property type="entry name" value="ISOLEUCINE--TRNA LIGASE, MITOCHONDRIAL"/>
    <property type="match status" value="1"/>
</dbReference>
<reference evidence="17 18" key="1">
    <citation type="submission" date="2024-04" db="EMBL/GenBank/DDBJ databases">
        <authorList>
            <person name="Abashina T."/>
            <person name="Shaikin A."/>
        </authorList>
    </citation>
    <scope>NUCLEOTIDE SEQUENCE [LARGE SCALE GENOMIC DNA]</scope>
    <source>
        <strain evidence="17 18">AAFK</strain>
    </source>
</reference>
<dbReference type="Gene3D" id="3.40.50.620">
    <property type="entry name" value="HUPs"/>
    <property type="match status" value="2"/>
</dbReference>
<comment type="subunit">
    <text evidence="12">Monomer.</text>
</comment>
<evidence type="ECO:0000256" key="3">
    <source>
        <dbReference type="ARBA" id="ARBA00022598"/>
    </source>
</evidence>
<comment type="catalytic activity">
    <reaction evidence="11 12">
        <text>tRNA(Ile) + L-isoleucine + ATP = L-isoleucyl-tRNA(Ile) + AMP + diphosphate</text>
        <dbReference type="Rhea" id="RHEA:11060"/>
        <dbReference type="Rhea" id="RHEA-COMP:9666"/>
        <dbReference type="Rhea" id="RHEA-COMP:9695"/>
        <dbReference type="ChEBI" id="CHEBI:30616"/>
        <dbReference type="ChEBI" id="CHEBI:33019"/>
        <dbReference type="ChEBI" id="CHEBI:58045"/>
        <dbReference type="ChEBI" id="CHEBI:78442"/>
        <dbReference type="ChEBI" id="CHEBI:78528"/>
        <dbReference type="ChEBI" id="CHEBI:456215"/>
        <dbReference type="EC" id="6.1.1.5"/>
    </reaction>
</comment>
<dbReference type="InterPro" id="IPR023585">
    <property type="entry name" value="Ile-tRNA-ligase_type1"/>
</dbReference>
<dbReference type="SUPFAM" id="SSF50677">
    <property type="entry name" value="ValRS/IleRS/LeuRS editing domain"/>
    <property type="match status" value="1"/>
</dbReference>
<dbReference type="SUPFAM" id="SSF47323">
    <property type="entry name" value="Anticodon-binding domain of a subclass of class I aminoacyl-tRNA synthetases"/>
    <property type="match status" value="1"/>
</dbReference>
<dbReference type="EMBL" id="JBBPCO010000012">
    <property type="protein sequence ID" value="MEK8090475.1"/>
    <property type="molecule type" value="Genomic_DNA"/>
</dbReference>
<dbReference type="InterPro" id="IPR033708">
    <property type="entry name" value="Anticodon_Ile_BEm"/>
</dbReference>
<keyword evidence="8 12" id="KW-0648">Protein biosynthesis</keyword>
<name>A0ABU9DAC3_9PROT</name>
<dbReference type="NCBIfam" id="TIGR00392">
    <property type="entry name" value="ileS"/>
    <property type="match status" value="1"/>
</dbReference>
<dbReference type="GO" id="GO:0004822">
    <property type="term" value="F:isoleucine-tRNA ligase activity"/>
    <property type="evidence" value="ECO:0007669"/>
    <property type="project" value="UniProtKB-EC"/>
</dbReference>
<feature type="binding site" evidence="12">
    <location>
        <position position="902"/>
    </location>
    <ligand>
        <name>Zn(2+)</name>
        <dbReference type="ChEBI" id="CHEBI:29105"/>
    </ligand>
</feature>
<dbReference type="InterPro" id="IPR009080">
    <property type="entry name" value="tRNAsynth_Ia_anticodon-bd"/>
</dbReference>
<keyword evidence="7 12" id="KW-0067">ATP-binding</keyword>
<comment type="domain">
    <text evidence="12">IleRS has two distinct active sites: one for aminoacylation and one for editing. The misactivated valine is translocated from the active site to the editing site, which sterically excludes the correctly activated isoleucine. The single editing site contains two valyl binding pockets, one specific for each substrate (Val-AMP or Val-tRNA(Ile)).</text>
</comment>
<dbReference type="Pfam" id="PF08264">
    <property type="entry name" value="Anticodon_1"/>
    <property type="match status" value="1"/>
</dbReference>
<evidence type="ECO:0000256" key="13">
    <source>
        <dbReference type="SAM" id="MobiDB-lite"/>
    </source>
</evidence>
<evidence type="ECO:0000259" key="14">
    <source>
        <dbReference type="Pfam" id="PF00133"/>
    </source>
</evidence>
<evidence type="ECO:0000256" key="7">
    <source>
        <dbReference type="ARBA" id="ARBA00022840"/>
    </source>
</evidence>
<dbReference type="Pfam" id="PF00133">
    <property type="entry name" value="tRNA-synt_1"/>
    <property type="match status" value="1"/>
</dbReference>
<evidence type="ECO:0000256" key="11">
    <source>
        <dbReference type="ARBA" id="ARBA00048359"/>
    </source>
</evidence>
<dbReference type="PRINTS" id="PR00984">
    <property type="entry name" value="TRNASYNTHILE"/>
</dbReference>
<dbReference type="Gene3D" id="1.10.10.830">
    <property type="entry name" value="Ile-tRNA synthetase CP2 domain-like"/>
    <property type="match status" value="1"/>
</dbReference>
<dbReference type="InterPro" id="IPR002301">
    <property type="entry name" value="Ile-tRNA-ligase"/>
</dbReference>
<evidence type="ECO:0000256" key="8">
    <source>
        <dbReference type="ARBA" id="ARBA00022917"/>
    </source>
</evidence>
<evidence type="ECO:0000256" key="1">
    <source>
        <dbReference type="ARBA" id="ARBA00006887"/>
    </source>
</evidence>
<evidence type="ECO:0000313" key="17">
    <source>
        <dbReference type="EMBL" id="MEK8090475.1"/>
    </source>
</evidence>
<dbReference type="CDD" id="cd07960">
    <property type="entry name" value="Anticodon_Ia_Ile_BEm"/>
    <property type="match status" value="1"/>
</dbReference>
<feature type="domain" description="Zinc finger FPG/IleRS-type" evidence="15">
    <location>
        <begin position="898"/>
        <end position="925"/>
    </location>
</feature>
<organism evidence="17 18">
    <name type="scientific">Thermithiobacillus plumbiphilus</name>
    <dbReference type="NCBI Taxonomy" id="1729899"/>
    <lineage>
        <taxon>Bacteria</taxon>
        <taxon>Pseudomonadati</taxon>
        <taxon>Pseudomonadota</taxon>
        <taxon>Acidithiobacillia</taxon>
        <taxon>Acidithiobacillales</taxon>
        <taxon>Thermithiobacillaceae</taxon>
        <taxon>Thermithiobacillus</taxon>
    </lineage>
</organism>
<dbReference type="InterPro" id="IPR001412">
    <property type="entry name" value="aa-tRNA-synth_I_CS"/>
</dbReference>
<dbReference type="CDD" id="cd00818">
    <property type="entry name" value="IleRS_core"/>
    <property type="match status" value="1"/>
</dbReference>
<feature type="short sequence motif" description="'HIGH' region" evidence="12">
    <location>
        <begin position="57"/>
        <end position="67"/>
    </location>
</feature>
<comment type="subcellular location">
    <subcellularLocation>
        <location evidence="12">Cytoplasm</location>
    </subcellularLocation>
</comment>
<feature type="domain" description="Aminoacyl-tRNA synthetase class Ia" evidence="14">
    <location>
        <begin position="27"/>
        <end position="643"/>
    </location>
</feature>
<dbReference type="Proteomes" id="UP001446205">
    <property type="component" value="Unassembled WGS sequence"/>
</dbReference>
<feature type="binding site" evidence="12">
    <location>
        <position position="899"/>
    </location>
    <ligand>
        <name>Zn(2+)</name>
        <dbReference type="ChEBI" id="CHEBI:29105"/>
    </ligand>
</feature>
<evidence type="ECO:0000256" key="4">
    <source>
        <dbReference type="ARBA" id="ARBA00022723"/>
    </source>
</evidence>
<comment type="function">
    <text evidence="10 12">Catalyzes the attachment of isoleucine to tRNA(Ile). As IleRS can inadvertently accommodate and process structurally similar amino acids such as valine, to avoid such errors it has two additional distinct tRNA(Ile)-dependent editing activities. One activity is designated as 'pretransfer' editing and involves the hydrolysis of activated Val-AMP. The other activity is designated 'posttransfer' editing and involves deacylation of mischarged Val-tRNA(Ile).</text>
</comment>
<feature type="region of interest" description="Disordered" evidence="13">
    <location>
        <begin position="1"/>
        <end position="24"/>
    </location>
</feature>
<evidence type="ECO:0000256" key="12">
    <source>
        <dbReference type="HAMAP-Rule" id="MF_02002"/>
    </source>
</evidence>
<feature type="binding site" evidence="12">
    <location>
        <position position="922"/>
    </location>
    <ligand>
        <name>Zn(2+)</name>
        <dbReference type="ChEBI" id="CHEBI:29105"/>
    </ligand>
</feature>
<comment type="caution">
    <text evidence="17">The sequence shown here is derived from an EMBL/GenBank/DDBJ whole genome shotgun (WGS) entry which is preliminary data.</text>
</comment>
<dbReference type="SUPFAM" id="SSF52374">
    <property type="entry name" value="Nucleotidylyl transferase"/>
    <property type="match status" value="1"/>
</dbReference>
<keyword evidence="9 12" id="KW-0030">Aminoacyl-tRNA synthetase</keyword>
<evidence type="ECO:0000313" key="18">
    <source>
        <dbReference type="Proteomes" id="UP001446205"/>
    </source>
</evidence>
<dbReference type="InterPro" id="IPR013155">
    <property type="entry name" value="M/V/L/I-tRNA-synth_anticd-bd"/>
</dbReference>
<evidence type="ECO:0000256" key="6">
    <source>
        <dbReference type="ARBA" id="ARBA00022833"/>
    </source>
</evidence>
<feature type="domain" description="Methionyl/Valyl/Leucyl/Isoleucyl-tRNA synthetase anticodon-binding" evidence="16">
    <location>
        <begin position="687"/>
        <end position="839"/>
    </location>
</feature>
<keyword evidence="18" id="KW-1185">Reference proteome</keyword>
<keyword evidence="2 12" id="KW-0963">Cytoplasm</keyword>
<evidence type="ECO:0000256" key="9">
    <source>
        <dbReference type="ARBA" id="ARBA00023146"/>
    </source>
</evidence>
<feature type="binding site" evidence="12">
    <location>
        <position position="919"/>
    </location>
    <ligand>
        <name>Zn(2+)</name>
        <dbReference type="ChEBI" id="CHEBI:29105"/>
    </ligand>
</feature>
<evidence type="ECO:0000256" key="5">
    <source>
        <dbReference type="ARBA" id="ARBA00022741"/>
    </source>
</evidence>
<evidence type="ECO:0000259" key="15">
    <source>
        <dbReference type="Pfam" id="PF06827"/>
    </source>
</evidence>
<sequence length="936" mass="104841">MEYKDTLNLPQTEFPMQGNLPRREPGMLTRWQEMGIYQRLRQQSDGRPKFILHDGPPYANGNIHIGHAVNKVLKDMVIKSRQLAGFDAPFVPGWDCHGLPIELNVEKKIGKVGQKVDASTFRAACRSYAASQVEAQKVDFQRLGIFGDWEDPYLTMNFGYEANIVRELGKLAVNGGLYRGAKPVHWCADCGSALAEAEVEYQDRTDPAIDVAFLVADPTDLAQRLGLASPVPAAIVIWTTTPWTLPANQAVALHPDFDYVLVEAGGKQLILAADLLESALNRYGLSEPKVLARFPGSKLEGLQLRHPFLDRQVPVILGGHVTLETGTGAVHTAPGHGQEDYEVGLKYGLAAENPVDNRGVFKPDTAFFAGQHVLKANPLVLDKLRETGALVHAEDYPHSYPHCWRHKTPLIFRATPQWFIGMERNNLRDKALQAIDDTRWLPEWGQARIHSMVANRPDWCVSRQRSWGVPIAAFVCSDCGELLRDANTFERVAKAIERSGVDAWYDHPAEDFLPKSIQCAHCASPHFEKVSDILDVWFDSGVSHACVLDARPELRSPADLYLEGSDQHRGWFQSSLLTSVGTRGRAPYKSVLTHGFTVDGQGRKMSKSLGNVIAPQEIINKWGADILRLWVASEDYRGEIRISDEIMKRLGDSYRRVRNTARYILGNIHDFDPAKDALQVPELLEVDRWALALTARIQQEITSAYDEYAFLRITQRIHHFCAIELGAFYLDILKDRLYTTQAGSRARRSAQTAIWHILEAMTRWLAPILSFTAEEIWSQLPSTGRAESVFLSTYYRLPEVPEAGQLLGDWERLLELRAAVGQVLENLRKAGQIGANLEAGLTLYLDQTWRERVGDRAGELRFLFLSADVEIRDISERGELPKQLPGLAIAAQPTSHAKCARCWQHQADVGQDPEHPEICGRCISNITGAGEQRNFI</sequence>
<dbReference type="PROSITE" id="PS00178">
    <property type="entry name" value="AA_TRNA_LIGASE_I"/>
    <property type="match status" value="1"/>
</dbReference>